<name>A0ABP9WW41_9CHLR</name>
<organism evidence="4 5">
    <name type="scientific">Herpetosiphon gulosus</name>
    <dbReference type="NCBI Taxonomy" id="1973496"/>
    <lineage>
        <taxon>Bacteria</taxon>
        <taxon>Bacillati</taxon>
        <taxon>Chloroflexota</taxon>
        <taxon>Chloroflexia</taxon>
        <taxon>Herpetosiphonales</taxon>
        <taxon>Herpetosiphonaceae</taxon>
        <taxon>Herpetosiphon</taxon>
    </lineage>
</organism>
<keyword evidence="2" id="KW-0732">Signal</keyword>
<feature type="signal peptide" evidence="2">
    <location>
        <begin position="1"/>
        <end position="17"/>
    </location>
</feature>
<evidence type="ECO:0000313" key="4">
    <source>
        <dbReference type="EMBL" id="GAA5527355.1"/>
    </source>
</evidence>
<dbReference type="Pfam" id="PF14285">
    <property type="entry name" value="DUF4367"/>
    <property type="match status" value="1"/>
</dbReference>
<protein>
    <recommendedName>
        <fullName evidence="3">DUF4367 domain-containing protein</fullName>
    </recommendedName>
</protein>
<dbReference type="Gene3D" id="2.50.20.10">
    <property type="entry name" value="Lipoprotein localisation LolA/LolB/LppX"/>
    <property type="match status" value="1"/>
</dbReference>
<evidence type="ECO:0000256" key="2">
    <source>
        <dbReference type="SAM" id="SignalP"/>
    </source>
</evidence>
<reference evidence="4 5" key="1">
    <citation type="submission" date="2024-02" db="EMBL/GenBank/DDBJ databases">
        <title>Herpetosiphon gulosus NBRC 112829.</title>
        <authorList>
            <person name="Ichikawa N."/>
            <person name="Katano-Makiyama Y."/>
            <person name="Hidaka K."/>
        </authorList>
    </citation>
    <scope>NUCLEOTIDE SEQUENCE [LARGE SCALE GENOMIC DNA]</scope>
    <source>
        <strain evidence="4 5">NBRC 112829</strain>
    </source>
</reference>
<evidence type="ECO:0000313" key="5">
    <source>
        <dbReference type="Proteomes" id="UP001428290"/>
    </source>
</evidence>
<dbReference type="PANTHER" id="PTHR37507">
    <property type="entry name" value="SPORULATION PROTEIN YDCC"/>
    <property type="match status" value="1"/>
</dbReference>
<dbReference type="InterPro" id="IPR025377">
    <property type="entry name" value="DUF4367"/>
</dbReference>
<dbReference type="PROSITE" id="PS51257">
    <property type="entry name" value="PROKAR_LIPOPROTEIN"/>
    <property type="match status" value="1"/>
</dbReference>
<dbReference type="EMBL" id="BAABRU010000003">
    <property type="protein sequence ID" value="GAA5527355.1"/>
    <property type="molecule type" value="Genomic_DNA"/>
</dbReference>
<sequence>MFKRMWSLMLVLTMVLAGCGQEDITAENIVTKIREGQANTNNVHAIMRVDYTSDQATGFIKAEVWSSKTGNKDAEGNEIKAFRAKILDANDAKMVGAEVVTDGTQGWFYDPAENKAYVGTAAELSESQMGQGQQDEEQGQGGRGRMDQTEMLGQLQGVVEKGLDALTITILGEEEVAGFNTYKVSIAPKSDAQQQLPIDLLVDINVWLEDTNWMPVKFVLDAKDMGNVSFAAETLEINKGIDLAIFSAQPPANAEIVKIADMIKEMEQAAPATDLTLDEAKTQAGFELLAPSETLGTSLSDVQLLTLAKATTVIQTYAGTDLEWTLVQAKGDDPDAKIQRGGTEVTVRGVQGTLIEGRGNVGVVLTWQEGDVTFVITGNIDGEQATKIAESLK</sequence>
<feature type="chain" id="PRO_5046650041" description="DUF4367 domain-containing protein" evidence="2">
    <location>
        <begin position="18"/>
        <end position="393"/>
    </location>
</feature>
<dbReference type="RefSeq" id="WP_345720993.1">
    <property type="nucleotide sequence ID" value="NZ_BAABRU010000003.1"/>
</dbReference>
<gene>
    <name evidence="4" type="ORF">Hgul01_01139</name>
</gene>
<feature type="region of interest" description="Disordered" evidence="1">
    <location>
        <begin position="124"/>
        <end position="145"/>
    </location>
</feature>
<dbReference type="InterPro" id="IPR052944">
    <property type="entry name" value="Sporulation_related"/>
</dbReference>
<keyword evidence="5" id="KW-1185">Reference proteome</keyword>
<feature type="domain" description="DUF4367" evidence="3">
    <location>
        <begin position="343"/>
        <end position="392"/>
    </location>
</feature>
<evidence type="ECO:0000259" key="3">
    <source>
        <dbReference type="Pfam" id="PF14285"/>
    </source>
</evidence>
<dbReference type="Proteomes" id="UP001428290">
    <property type="component" value="Unassembled WGS sequence"/>
</dbReference>
<dbReference type="PANTHER" id="PTHR37507:SF2">
    <property type="entry name" value="SPORULATION PROTEIN YDCC"/>
    <property type="match status" value="1"/>
</dbReference>
<evidence type="ECO:0000256" key="1">
    <source>
        <dbReference type="SAM" id="MobiDB-lite"/>
    </source>
</evidence>
<comment type="caution">
    <text evidence="4">The sequence shown here is derived from an EMBL/GenBank/DDBJ whole genome shotgun (WGS) entry which is preliminary data.</text>
</comment>
<accession>A0ABP9WW41</accession>
<proteinExistence type="predicted"/>